<evidence type="ECO:0000313" key="7">
    <source>
        <dbReference type="EMBL" id="VAX28865.1"/>
    </source>
</evidence>
<proteinExistence type="predicted"/>
<evidence type="ECO:0000256" key="3">
    <source>
        <dbReference type="ARBA" id="ARBA00022692"/>
    </source>
</evidence>
<reference evidence="7" key="1">
    <citation type="submission" date="2018-06" db="EMBL/GenBank/DDBJ databases">
        <authorList>
            <person name="Zhirakovskaya E."/>
        </authorList>
    </citation>
    <scope>NUCLEOTIDE SEQUENCE</scope>
</reference>
<keyword evidence="5 6" id="KW-0472">Membrane</keyword>
<feature type="transmembrane region" description="Helical" evidence="6">
    <location>
        <begin position="112"/>
        <end position="137"/>
    </location>
</feature>
<keyword evidence="3 6" id="KW-0812">Transmembrane</keyword>
<dbReference type="InterPro" id="IPR002010">
    <property type="entry name" value="T3SS_IM_R"/>
</dbReference>
<dbReference type="EMBL" id="UOGI01000033">
    <property type="protein sequence ID" value="VAX28865.1"/>
    <property type="molecule type" value="Genomic_DNA"/>
</dbReference>
<dbReference type="Pfam" id="PF01311">
    <property type="entry name" value="Bac_export_1"/>
    <property type="match status" value="1"/>
</dbReference>
<evidence type="ECO:0000256" key="4">
    <source>
        <dbReference type="ARBA" id="ARBA00022989"/>
    </source>
</evidence>
<dbReference type="GO" id="GO:0005886">
    <property type="term" value="C:plasma membrane"/>
    <property type="evidence" value="ECO:0007669"/>
    <property type="project" value="UniProtKB-SubCell"/>
</dbReference>
<feature type="transmembrane region" description="Helical" evidence="6">
    <location>
        <begin position="149"/>
        <end position="172"/>
    </location>
</feature>
<dbReference type="AlphaFoldDB" id="A0A3B1DAR5"/>
<evidence type="ECO:0000256" key="1">
    <source>
        <dbReference type="ARBA" id="ARBA00004651"/>
    </source>
</evidence>
<dbReference type="PANTHER" id="PTHR30065:SF1">
    <property type="entry name" value="SURFACE PRESENTATION OF ANTIGENS PROTEIN SPAR"/>
    <property type="match status" value="1"/>
</dbReference>
<keyword evidence="7" id="KW-0969">Cilium</keyword>
<feature type="transmembrane region" description="Helical" evidence="6">
    <location>
        <begin position="12"/>
        <end position="30"/>
    </location>
</feature>
<keyword evidence="7" id="KW-0282">Flagellum</keyword>
<dbReference type="GO" id="GO:0006605">
    <property type="term" value="P:protein targeting"/>
    <property type="evidence" value="ECO:0007669"/>
    <property type="project" value="InterPro"/>
</dbReference>
<comment type="subcellular location">
    <subcellularLocation>
        <location evidence="1">Cell membrane</location>
        <topology evidence="1">Multi-pass membrane protein</topology>
    </subcellularLocation>
</comment>
<feature type="transmembrane region" description="Helical" evidence="6">
    <location>
        <begin position="208"/>
        <end position="228"/>
    </location>
</feature>
<dbReference type="PRINTS" id="PR00953">
    <property type="entry name" value="TYPE3IMRPROT"/>
</dbReference>
<protein>
    <submittedName>
        <fullName evidence="7">Flagellar biosynthesis protein FliR</fullName>
    </submittedName>
</protein>
<dbReference type="PANTHER" id="PTHR30065">
    <property type="entry name" value="FLAGELLAR BIOSYNTHETIC PROTEIN FLIR"/>
    <property type="match status" value="1"/>
</dbReference>
<keyword evidence="2" id="KW-1003">Cell membrane</keyword>
<evidence type="ECO:0000256" key="6">
    <source>
        <dbReference type="SAM" id="Phobius"/>
    </source>
</evidence>
<keyword evidence="4 6" id="KW-1133">Transmembrane helix</keyword>
<name>A0A3B1DAR5_9ZZZZ</name>
<organism evidence="7">
    <name type="scientific">hydrothermal vent metagenome</name>
    <dbReference type="NCBI Taxonomy" id="652676"/>
    <lineage>
        <taxon>unclassified sequences</taxon>
        <taxon>metagenomes</taxon>
        <taxon>ecological metagenomes</taxon>
    </lineage>
</organism>
<sequence length="281" mass="30865">MQGTEIVTDDITTFLLVFLRLGIVMTFLPFFGSKNLPPQFRIGLILALSLLLTPIVQTVIQPGESLQSSTEQVAGHKSDMKNQKTLWAESDIPLMVIKETIFSFVLALTVRFIFYAVDTAGQIIAITMGLSMANVFNPEIGQSTEIARLYGIVAFLLFLSLDAHHYFIYAFIESFKHVAVGGADIKSMVSAGIALSSRIFTLAIKLSAPVITVIMITNILLGMLSKLIPQFNIFFVGYPIYITMGYIVMLLCLPLMIYILSGYFIGIKGDLTGIILSGGTR</sequence>
<accession>A0A3B1DAR5</accession>
<feature type="transmembrane region" description="Helical" evidence="6">
    <location>
        <begin position="42"/>
        <end position="60"/>
    </location>
</feature>
<gene>
    <name evidence="7" type="ORF">MNBD_NITROSPIRAE03-754</name>
</gene>
<keyword evidence="7" id="KW-0966">Cell projection</keyword>
<evidence type="ECO:0000256" key="2">
    <source>
        <dbReference type="ARBA" id="ARBA00022475"/>
    </source>
</evidence>
<feature type="transmembrane region" description="Helical" evidence="6">
    <location>
        <begin position="240"/>
        <end position="260"/>
    </location>
</feature>
<evidence type="ECO:0000256" key="5">
    <source>
        <dbReference type="ARBA" id="ARBA00023136"/>
    </source>
</evidence>